<gene>
    <name evidence="1" type="ORF">M9R32_08235</name>
</gene>
<proteinExistence type="predicted"/>
<dbReference type="EMBL" id="JAMKBJ010000005">
    <property type="protein sequence ID" value="MCZ8537164.1"/>
    <property type="molecule type" value="Genomic_DNA"/>
</dbReference>
<dbReference type="Proteomes" id="UP001152173">
    <property type="component" value="Unassembled WGS sequence"/>
</dbReference>
<name>A0A9X3RDL0_9BACL</name>
<sequence length="96" mass="11484">MNKVKKRYIISAFLVLLIVLFIATNPTKQEYLQFNDWEEKPSSIHVQIERINFYVFSTYTPVVAHEHGMTHLGVFGNFYQISDGQFDYPWWLDFFN</sequence>
<comment type="caution">
    <text evidence="1">The sequence shown here is derived from an EMBL/GenBank/DDBJ whole genome shotgun (WGS) entry which is preliminary data.</text>
</comment>
<reference evidence="1" key="1">
    <citation type="submission" date="2022-05" db="EMBL/GenBank/DDBJ databases">
        <authorList>
            <person name="Colautti A."/>
            <person name="Iacumin L."/>
        </authorList>
    </citation>
    <scope>NUCLEOTIDE SEQUENCE</scope>
    <source>
        <strain evidence="1">SK 55</strain>
    </source>
</reference>
<organism evidence="1 2">
    <name type="scientific">Paenisporosarcina quisquiliarum</name>
    <dbReference type="NCBI Taxonomy" id="365346"/>
    <lineage>
        <taxon>Bacteria</taxon>
        <taxon>Bacillati</taxon>
        <taxon>Bacillota</taxon>
        <taxon>Bacilli</taxon>
        <taxon>Bacillales</taxon>
        <taxon>Caryophanaceae</taxon>
        <taxon>Paenisporosarcina</taxon>
    </lineage>
</organism>
<dbReference type="AlphaFoldDB" id="A0A9X3RDL0"/>
<evidence type="ECO:0000313" key="2">
    <source>
        <dbReference type="Proteomes" id="UP001152173"/>
    </source>
</evidence>
<protein>
    <submittedName>
        <fullName evidence="1">Uncharacterized protein</fullName>
    </submittedName>
</protein>
<dbReference type="RefSeq" id="WP_269926253.1">
    <property type="nucleotide sequence ID" value="NZ_JAMKBJ010000005.1"/>
</dbReference>
<evidence type="ECO:0000313" key="1">
    <source>
        <dbReference type="EMBL" id="MCZ8537164.1"/>
    </source>
</evidence>
<keyword evidence="2" id="KW-1185">Reference proteome</keyword>
<accession>A0A9X3RDL0</accession>